<organism evidence="2 3">
    <name type="scientific">Cryptococcus depauperatus CBS 7841</name>
    <dbReference type="NCBI Taxonomy" id="1295531"/>
    <lineage>
        <taxon>Eukaryota</taxon>
        <taxon>Fungi</taxon>
        <taxon>Dikarya</taxon>
        <taxon>Basidiomycota</taxon>
        <taxon>Agaricomycotina</taxon>
        <taxon>Tremellomycetes</taxon>
        <taxon>Tremellales</taxon>
        <taxon>Cryptococcaceae</taxon>
        <taxon>Cryptococcus</taxon>
    </lineage>
</organism>
<accession>A0AAJ8M047</accession>
<dbReference type="GeneID" id="91085596"/>
<feature type="compositionally biased region" description="Polar residues" evidence="1">
    <location>
        <begin position="1"/>
        <end position="11"/>
    </location>
</feature>
<feature type="compositionally biased region" description="Pro residues" evidence="1">
    <location>
        <begin position="29"/>
        <end position="38"/>
    </location>
</feature>
<evidence type="ECO:0000313" key="2">
    <source>
        <dbReference type="EMBL" id="WVN86222.1"/>
    </source>
</evidence>
<dbReference type="EMBL" id="CP143785">
    <property type="protein sequence ID" value="WVN86222.1"/>
    <property type="molecule type" value="Genomic_DNA"/>
</dbReference>
<feature type="region of interest" description="Disordered" evidence="1">
    <location>
        <begin position="1"/>
        <end position="87"/>
    </location>
</feature>
<evidence type="ECO:0000256" key="1">
    <source>
        <dbReference type="SAM" id="MobiDB-lite"/>
    </source>
</evidence>
<dbReference type="RefSeq" id="XP_066066922.1">
    <property type="nucleotide sequence ID" value="XM_066210825.1"/>
</dbReference>
<feature type="compositionally biased region" description="Low complexity" evidence="1">
    <location>
        <begin position="12"/>
        <end position="28"/>
    </location>
</feature>
<keyword evidence="3" id="KW-1185">Reference proteome</keyword>
<gene>
    <name evidence="2" type="ORF">L203_101383</name>
</gene>
<feature type="compositionally biased region" description="Pro residues" evidence="1">
    <location>
        <begin position="61"/>
        <end position="70"/>
    </location>
</feature>
<protein>
    <submittedName>
        <fullName evidence="2">Uncharacterized protein</fullName>
    </submittedName>
</protein>
<proteinExistence type="predicted"/>
<reference evidence="2" key="2">
    <citation type="journal article" date="2022" name="Elife">
        <title>Obligate sexual reproduction of a homothallic fungus closely related to the Cryptococcus pathogenic species complex.</title>
        <authorList>
            <person name="Passer A.R."/>
            <person name="Clancey S.A."/>
            <person name="Shea T."/>
            <person name="David-Palma M."/>
            <person name="Averette A.F."/>
            <person name="Boekhout T."/>
            <person name="Porcel B.M."/>
            <person name="Nowrousian M."/>
            <person name="Cuomo C.A."/>
            <person name="Sun S."/>
            <person name="Heitman J."/>
            <person name="Coelho M.A."/>
        </authorList>
    </citation>
    <scope>NUCLEOTIDE SEQUENCE</scope>
    <source>
        <strain evidence="2">CBS 7841</strain>
    </source>
</reference>
<name>A0AAJ8M047_9TREE</name>
<sequence>MNITTQSPVTHPQQQQQQPYARYQQQQPYPSPLPTHPPRPYRRPPRPIQPAPNGVINGPSPQYPMTPPYPHYQSPNSSTSGDNLPSNHIHIVQSTAQPMPVRSNSTISNNSINMLPPLSLGPSSAGGEEVVADMGEQFEPAYALQQRIHANGHRQYGVYHHEAPPPSYSAVQQHSDTSCPSGMDFFWQRPLIEDGAGLKILNDLVESIGAMEGGDFDSWLSLVTTHFEDLSRFQLVLTGGEQLQMFDIPTHYLPRFFLSLPSIPSITLVDPVESPADEAGCLILCPDLEWQWRNDRFQNHELAYGKDERQIEYSNEDGSESKQQTAEDRGNDLSAIWKGALSVNVGATRKIERLEIILQVDDGKGGVKVFPESAIRSLKIAQGMESFALVMRLAHEESLAPQETLQRFIHDD</sequence>
<reference evidence="2" key="1">
    <citation type="submission" date="2016-06" db="EMBL/GenBank/DDBJ databases">
        <authorList>
            <person name="Cuomo C."/>
            <person name="Litvintseva A."/>
            <person name="Heitman J."/>
            <person name="Chen Y."/>
            <person name="Sun S."/>
            <person name="Springer D."/>
            <person name="Dromer F."/>
            <person name="Young S."/>
            <person name="Zeng Q."/>
            <person name="Chapman S."/>
            <person name="Gujja S."/>
            <person name="Saif S."/>
            <person name="Birren B."/>
        </authorList>
    </citation>
    <scope>NUCLEOTIDE SEQUENCE</scope>
    <source>
        <strain evidence="2">CBS 7841</strain>
    </source>
</reference>
<reference evidence="2" key="3">
    <citation type="submission" date="2024-01" db="EMBL/GenBank/DDBJ databases">
        <authorList>
            <person name="Coelho M.A."/>
            <person name="David-Palma M."/>
            <person name="Shea T."/>
            <person name="Sun S."/>
            <person name="Cuomo C.A."/>
            <person name="Heitman J."/>
        </authorList>
    </citation>
    <scope>NUCLEOTIDE SEQUENCE</scope>
    <source>
        <strain evidence="2">CBS 7841</strain>
    </source>
</reference>
<dbReference type="AlphaFoldDB" id="A0AAJ8M047"/>
<dbReference type="KEGG" id="cdep:91085596"/>
<dbReference type="Proteomes" id="UP000094043">
    <property type="component" value="Chromosome 2"/>
</dbReference>
<feature type="compositionally biased region" description="Polar residues" evidence="1">
    <location>
        <begin position="73"/>
        <end position="87"/>
    </location>
</feature>
<evidence type="ECO:0000313" key="3">
    <source>
        <dbReference type="Proteomes" id="UP000094043"/>
    </source>
</evidence>